<protein>
    <submittedName>
        <fullName evidence="1">Uncharacterized protein</fullName>
    </submittedName>
</protein>
<reference evidence="2" key="1">
    <citation type="journal article" date="2015" name="MBio">
        <title>Genome-Resolved Metagenomic Analysis Reveals Roles for Candidate Phyla and Other Microbial Community Members in Biogeochemical Transformations in Oil Reservoirs.</title>
        <authorList>
            <person name="Hu P."/>
            <person name="Tom L."/>
            <person name="Singh A."/>
            <person name="Thomas B.C."/>
            <person name="Baker B.J."/>
            <person name="Piceno Y.M."/>
            <person name="Andersen G.L."/>
            <person name="Banfield J.F."/>
        </authorList>
    </citation>
    <scope>NUCLEOTIDE SEQUENCE [LARGE SCALE GENOMIC DNA]</scope>
</reference>
<evidence type="ECO:0000313" key="1">
    <source>
        <dbReference type="EMBL" id="KUK18642.1"/>
    </source>
</evidence>
<comment type="caution">
    <text evidence="1">The sequence shown here is derived from an EMBL/GenBank/DDBJ whole genome shotgun (WGS) entry which is preliminary data.</text>
</comment>
<accession>A0A101ENJ8</accession>
<proteinExistence type="predicted"/>
<dbReference type="AlphaFoldDB" id="A0A101ENJ8"/>
<sequence>MPIKRRKLIAILISKGFQQVDDKLNRDHDWLYFTDPYTGKVYTQIRTKISRGRKYRVLSDDYLSKISRELKFKSKKLFDDYLECTYTHVDHYDDLRQRNII</sequence>
<name>A0A101ENJ8_9EURY</name>
<evidence type="ECO:0000313" key="2">
    <source>
        <dbReference type="Proteomes" id="UP000053911"/>
    </source>
</evidence>
<dbReference type="Proteomes" id="UP000053911">
    <property type="component" value="Unassembled WGS sequence"/>
</dbReference>
<dbReference type="RefSeq" id="WP_048160330.1">
    <property type="nucleotide sequence ID" value="NZ_LGFD01000001.1"/>
</dbReference>
<dbReference type="PATRIC" id="fig|172049.5.peg.386"/>
<gene>
    <name evidence="1" type="ORF">XD54_0027</name>
</gene>
<organism evidence="1 2">
    <name type="scientific">Thermococcus sibiricus</name>
    <dbReference type="NCBI Taxonomy" id="172049"/>
    <lineage>
        <taxon>Archaea</taxon>
        <taxon>Methanobacteriati</taxon>
        <taxon>Methanobacteriota</taxon>
        <taxon>Thermococci</taxon>
        <taxon>Thermococcales</taxon>
        <taxon>Thermococcaceae</taxon>
        <taxon>Thermococcus</taxon>
    </lineage>
</organism>
<dbReference type="EMBL" id="LGFD01000001">
    <property type="protein sequence ID" value="KUK18642.1"/>
    <property type="molecule type" value="Genomic_DNA"/>
</dbReference>